<protein>
    <submittedName>
        <fullName evidence="1">Uncharacterized protein</fullName>
    </submittedName>
</protein>
<name>A0AAV4MJM7_CAEEX</name>
<organism evidence="1 2">
    <name type="scientific">Caerostris extrusa</name>
    <name type="common">Bark spider</name>
    <name type="synonym">Caerostris bankana</name>
    <dbReference type="NCBI Taxonomy" id="172846"/>
    <lineage>
        <taxon>Eukaryota</taxon>
        <taxon>Metazoa</taxon>
        <taxon>Ecdysozoa</taxon>
        <taxon>Arthropoda</taxon>
        <taxon>Chelicerata</taxon>
        <taxon>Arachnida</taxon>
        <taxon>Araneae</taxon>
        <taxon>Araneomorphae</taxon>
        <taxon>Entelegynae</taxon>
        <taxon>Araneoidea</taxon>
        <taxon>Araneidae</taxon>
        <taxon>Caerostris</taxon>
    </lineage>
</organism>
<proteinExistence type="predicted"/>
<dbReference type="Proteomes" id="UP001054945">
    <property type="component" value="Unassembled WGS sequence"/>
</dbReference>
<accession>A0AAV4MJM7</accession>
<gene>
    <name evidence="1" type="ORF">CEXT_11541</name>
</gene>
<evidence type="ECO:0000313" key="1">
    <source>
        <dbReference type="EMBL" id="GIX72063.1"/>
    </source>
</evidence>
<keyword evidence="2" id="KW-1185">Reference proteome</keyword>
<sequence>MHGAEIQRNNPVRALRGDDKQVGSIEFSLFRISTRLLKLMAQPSWTAIQVGNRIMFLAQENGFRGKGS</sequence>
<dbReference type="AlphaFoldDB" id="A0AAV4MJM7"/>
<comment type="caution">
    <text evidence="1">The sequence shown here is derived from an EMBL/GenBank/DDBJ whole genome shotgun (WGS) entry which is preliminary data.</text>
</comment>
<reference evidence="1 2" key="1">
    <citation type="submission" date="2021-06" db="EMBL/GenBank/DDBJ databases">
        <title>Caerostris extrusa draft genome.</title>
        <authorList>
            <person name="Kono N."/>
            <person name="Arakawa K."/>
        </authorList>
    </citation>
    <scope>NUCLEOTIDE SEQUENCE [LARGE SCALE GENOMIC DNA]</scope>
</reference>
<dbReference type="EMBL" id="BPLR01019817">
    <property type="protein sequence ID" value="GIX72063.1"/>
    <property type="molecule type" value="Genomic_DNA"/>
</dbReference>
<evidence type="ECO:0000313" key="2">
    <source>
        <dbReference type="Proteomes" id="UP001054945"/>
    </source>
</evidence>